<gene>
    <name evidence="2" type="ORF">GMJLKIPL_1501</name>
</gene>
<evidence type="ECO:0000256" key="1">
    <source>
        <dbReference type="SAM" id="MobiDB-lite"/>
    </source>
</evidence>
<sequence length="110" mass="12069">MTTRADRRPVRYLTEEEEARLQARMAQDPDNPEAADAELAEMRPAREVPAPALDAALVNRGGRPKAEVRKVPVTIRLDPHIVDAFEATGPGWQTRMNEAPAEAASKLTVA</sequence>
<organism evidence="2 3">
    <name type="scientific">Methylobacterium isbiliense</name>
    <dbReference type="NCBI Taxonomy" id="315478"/>
    <lineage>
        <taxon>Bacteria</taxon>
        <taxon>Pseudomonadati</taxon>
        <taxon>Pseudomonadota</taxon>
        <taxon>Alphaproteobacteria</taxon>
        <taxon>Hyphomicrobiales</taxon>
        <taxon>Methylobacteriaceae</taxon>
        <taxon>Methylobacterium</taxon>
    </lineage>
</organism>
<dbReference type="EMBL" id="BPQQ01000016">
    <property type="protein sequence ID" value="GJD99583.1"/>
    <property type="molecule type" value="Genomic_DNA"/>
</dbReference>
<evidence type="ECO:0000313" key="3">
    <source>
        <dbReference type="Proteomes" id="UP001055153"/>
    </source>
</evidence>
<dbReference type="InterPro" id="IPR025528">
    <property type="entry name" value="BrnA_antitoxin"/>
</dbReference>
<reference evidence="2" key="2">
    <citation type="submission" date="2021-08" db="EMBL/GenBank/DDBJ databases">
        <authorList>
            <person name="Tani A."/>
            <person name="Ola A."/>
            <person name="Ogura Y."/>
            <person name="Katsura K."/>
            <person name="Hayashi T."/>
        </authorList>
    </citation>
    <scope>NUCLEOTIDE SEQUENCE</scope>
    <source>
        <strain evidence="2">DSM 17168</strain>
    </source>
</reference>
<feature type="region of interest" description="Disordered" evidence="1">
    <location>
        <begin position="91"/>
        <end position="110"/>
    </location>
</feature>
<name>A0ABQ4SAP1_9HYPH</name>
<feature type="region of interest" description="Disordered" evidence="1">
    <location>
        <begin position="21"/>
        <end position="47"/>
    </location>
</feature>
<keyword evidence="3" id="KW-1185">Reference proteome</keyword>
<evidence type="ECO:0008006" key="4">
    <source>
        <dbReference type="Google" id="ProtNLM"/>
    </source>
</evidence>
<protein>
    <recommendedName>
        <fullName evidence="4">BrnA antitoxin of type II toxin-antitoxin system</fullName>
    </recommendedName>
</protein>
<accession>A0ABQ4SAP1</accession>
<reference evidence="2" key="1">
    <citation type="journal article" date="2021" name="Front. Microbiol.">
        <title>Comprehensive Comparative Genomics and Phenotyping of Methylobacterium Species.</title>
        <authorList>
            <person name="Alessa O."/>
            <person name="Ogura Y."/>
            <person name="Fujitani Y."/>
            <person name="Takami H."/>
            <person name="Hayashi T."/>
            <person name="Sahin N."/>
            <person name="Tani A."/>
        </authorList>
    </citation>
    <scope>NUCLEOTIDE SEQUENCE</scope>
    <source>
        <strain evidence="2">DSM 17168</strain>
    </source>
</reference>
<proteinExistence type="predicted"/>
<evidence type="ECO:0000313" key="2">
    <source>
        <dbReference type="EMBL" id="GJD99583.1"/>
    </source>
</evidence>
<dbReference type="Pfam" id="PF14384">
    <property type="entry name" value="BrnA_antitoxin"/>
    <property type="match status" value="1"/>
</dbReference>
<dbReference type="Proteomes" id="UP001055153">
    <property type="component" value="Unassembled WGS sequence"/>
</dbReference>
<feature type="compositionally biased region" description="Acidic residues" evidence="1">
    <location>
        <begin position="30"/>
        <end position="39"/>
    </location>
</feature>
<comment type="caution">
    <text evidence="2">The sequence shown here is derived from an EMBL/GenBank/DDBJ whole genome shotgun (WGS) entry which is preliminary data.</text>
</comment>